<evidence type="ECO:0000256" key="7">
    <source>
        <dbReference type="ARBA" id="ARBA00023136"/>
    </source>
</evidence>
<dbReference type="GO" id="GO:0008360">
    <property type="term" value="P:regulation of cell shape"/>
    <property type="evidence" value="ECO:0007669"/>
    <property type="project" value="UniProtKB-KW"/>
</dbReference>
<dbReference type="AlphaFoldDB" id="A0A0U5BFF0"/>
<evidence type="ECO:0000313" key="8">
    <source>
        <dbReference type="EMBL" id="BAU29708.1"/>
    </source>
</evidence>
<comment type="subcellular location">
    <subcellularLocation>
        <location evidence="1">Cell membrane</location>
        <topology evidence="1">Multi-pass membrane protein</topology>
    </subcellularLocation>
</comment>
<evidence type="ECO:0000256" key="4">
    <source>
        <dbReference type="ARBA" id="ARBA00022960"/>
    </source>
</evidence>
<reference evidence="8 9" key="1">
    <citation type="submission" date="2015-12" db="EMBL/GenBank/DDBJ databases">
        <title>Genome sequence of Aneurinibacillus soli.</title>
        <authorList>
            <person name="Lee J.S."/>
            <person name="Lee K.C."/>
            <person name="Kim K.K."/>
            <person name="Lee B.W."/>
        </authorList>
    </citation>
    <scope>NUCLEOTIDE SEQUENCE [LARGE SCALE GENOMIC DNA]</scope>
    <source>
        <strain evidence="8 9">CB4</strain>
    </source>
</reference>
<proteinExistence type="predicted"/>
<keyword evidence="4" id="KW-0133">Cell shape</keyword>
<keyword evidence="6" id="KW-1133">Transmembrane helix</keyword>
<dbReference type="GO" id="GO:0009252">
    <property type="term" value="P:peptidoglycan biosynthetic process"/>
    <property type="evidence" value="ECO:0007669"/>
    <property type="project" value="UniProtKB-KW"/>
</dbReference>
<keyword evidence="3" id="KW-0812">Transmembrane</keyword>
<dbReference type="PANTHER" id="PTHR47019">
    <property type="entry name" value="LIPID II FLIPPASE MURJ"/>
    <property type="match status" value="1"/>
</dbReference>
<dbReference type="InterPro" id="IPR004268">
    <property type="entry name" value="MurJ"/>
</dbReference>
<name>A0A0U5BFF0_9BACL</name>
<evidence type="ECO:0000256" key="2">
    <source>
        <dbReference type="ARBA" id="ARBA00022475"/>
    </source>
</evidence>
<dbReference type="PANTHER" id="PTHR47019:SF1">
    <property type="entry name" value="LIPID II FLIPPASE MURJ"/>
    <property type="match status" value="1"/>
</dbReference>
<dbReference type="OrthoDB" id="9804143at2"/>
<keyword evidence="5" id="KW-0573">Peptidoglycan synthesis</keyword>
<organism evidence="8 9">
    <name type="scientific">Aneurinibacillus soli</name>
    <dbReference type="NCBI Taxonomy" id="1500254"/>
    <lineage>
        <taxon>Bacteria</taxon>
        <taxon>Bacillati</taxon>
        <taxon>Bacillota</taxon>
        <taxon>Bacilli</taxon>
        <taxon>Bacillales</taxon>
        <taxon>Paenibacillaceae</taxon>
        <taxon>Aneurinibacillus group</taxon>
        <taxon>Aneurinibacillus</taxon>
    </lineage>
</organism>
<dbReference type="PRINTS" id="PR01806">
    <property type="entry name" value="VIRFACTRMVIN"/>
</dbReference>
<evidence type="ECO:0000256" key="6">
    <source>
        <dbReference type="ARBA" id="ARBA00022989"/>
    </source>
</evidence>
<evidence type="ECO:0000256" key="1">
    <source>
        <dbReference type="ARBA" id="ARBA00004651"/>
    </source>
</evidence>
<dbReference type="Proteomes" id="UP000217696">
    <property type="component" value="Chromosome"/>
</dbReference>
<dbReference type="EMBL" id="AP017312">
    <property type="protein sequence ID" value="BAU29708.1"/>
    <property type="molecule type" value="Genomic_DNA"/>
</dbReference>
<accession>A0A0U5BFF0</accession>
<protein>
    <submittedName>
        <fullName evidence="8">Putative peptidoglycan biosynthesis protein MurJ</fullName>
    </submittedName>
</protein>
<dbReference type="InterPro" id="IPR051050">
    <property type="entry name" value="Lipid_II_flippase_MurJ/MviN"/>
</dbReference>
<dbReference type="KEGG" id="asoc:CB4_03945"/>
<evidence type="ECO:0000256" key="5">
    <source>
        <dbReference type="ARBA" id="ARBA00022984"/>
    </source>
</evidence>
<dbReference type="GO" id="GO:0005886">
    <property type="term" value="C:plasma membrane"/>
    <property type="evidence" value="ECO:0007669"/>
    <property type="project" value="UniProtKB-SubCell"/>
</dbReference>
<gene>
    <name evidence="8" type="primary">murJ_2</name>
    <name evidence="8" type="ORF">CB4_03945</name>
</gene>
<keyword evidence="7" id="KW-0472">Membrane</keyword>
<keyword evidence="2" id="KW-1003">Cell membrane</keyword>
<sequence length="476" mass="52597">MVRIREWFSKLISFGGMGTNGVALINLLLAIVAFGKDLMQATYFGTSPSADALTLAFFIPDTVGNNLLASAIGVACVPMFCKLLVQRETKRLQLLFIRVTVYTFLFSGGCFLLFYLFQNPLLHWLGQGFTPEVYSQCKHLLMILLPTMVLFPLWMIGSAALQAKGMYVRSAFTPVVFNSIYLGAIACLFVQHVSPDRGAIVVAVGIFIGVCSMVMLVWLGLHRKGDDQVRWYRYDKNIWQLAFCIQDDFIRVLRTFVPYLMILLSTQLVLAVERNIASKMESGTIAGLNYAFRLAQFPNWVFVAALTTVLLPSISKAVGENNLKLASAAMNSAVKMTLIITVPVTVIFFLGRIPLISLLFQHGSFDQHSVQITSNILAGYSLAIVSQALSAVGMRYFMAVERMIAPTIISFIALLVNVVCDQLLTFHIGAAGLGYGAACGALVNASGIMLFAYRDLRKYMKVGAEYEPLPNRHSFF</sequence>
<keyword evidence="9" id="KW-1185">Reference proteome</keyword>
<dbReference type="Pfam" id="PF03023">
    <property type="entry name" value="MurJ"/>
    <property type="match status" value="1"/>
</dbReference>
<evidence type="ECO:0000313" key="9">
    <source>
        <dbReference type="Proteomes" id="UP000217696"/>
    </source>
</evidence>
<dbReference type="GO" id="GO:0015648">
    <property type="term" value="F:lipid-linked peptidoglycan transporter activity"/>
    <property type="evidence" value="ECO:0007669"/>
    <property type="project" value="TreeGrafter"/>
</dbReference>
<dbReference type="GO" id="GO:0034204">
    <property type="term" value="P:lipid translocation"/>
    <property type="evidence" value="ECO:0007669"/>
    <property type="project" value="TreeGrafter"/>
</dbReference>
<dbReference type="RefSeq" id="WP_096467363.1">
    <property type="nucleotide sequence ID" value="NZ_AP017312.1"/>
</dbReference>
<evidence type="ECO:0000256" key="3">
    <source>
        <dbReference type="ARBA" id="ARBA00022692"/>
    </source>
</evidence>